<organism evidence="2 3">
    <name type="scientific">Solanum tuberosum</name>
    <name type="common">Potato</name>
    <dbReference type="NCBI Taxonomy" id="4113"/>
    <lineage>
        <taxon>Eukaryota</taxon>
        <taxon>Viridiplantae</taxon>
        <taxon>Streptophyta</taxon>
        <taxon>Embryophyta</taxon>
        <taxon>Tracheophyta</taxon>
        <taxon>Spermatophyta</taxon>
        <taxon>Magnoliopsida</taxon>
        <taxon>eudicotyledons</taxon>
        <taxon>Gunneridae</taxon>
        <taxon>Pentapetalae</taxon>
        <taxon>asterids</taxon>
        <taxon>lamiids</taxon>
        <taxon>Solanales</taxon>
        <taxon>Solanaceae</taxon>
        <taxon>Solanoideae</taxon>
        <taxon>Solaneae</taxon>
        <taxon>Solanum</taxon>
    </lineage>
</organism>
<evidence type="ECO:0000313" key="3">
    <source>
        <dbReference type="Proteomes" id="UP000011115"/>
    </source>
</evidence>
<reference evidence="2" key="2">
    <citation type="submission" date="2015-06" db="UniProtKB">
        <authorList>
            <consortium name="EnsemblPlants"/>
        </authorList>
    </citation>
    <scope>IDENTIFICATION</scope>
    <source>
        <strain evidence="2">DM1-3 516 R44</strain>
    </source>
</reference>
<dbReference type="InParanoid" id="M1DP47"/>
<feature type="region of interest" description="Disordered" evidence="1">
    <location>
        <begin position="69"/>
        <end position="113"/>
    </location>
</feature>
<dbReference type="PaxDb" id="4113-PGSC0003DMT400092120"/>
<dbReference type="AlphaFoldDB" id="M1DP47"/>
<accession>M1DP47</accession>
<dbReference type="EnsemblPlants" id="PGSC0003DMT400092120">
    <property type="protein sequence ID" value="PGSC0003DMT400092120"/>
    <property type="gene ID" value="PGSC0003DMG400041691"/>
</dbReference>
<evidence type="ECO:0000313" key="2">
    <source>
        <dbReference type="EnsemblPlants" id="PGSC0003DMT400092120"/>
    </source>
</evidence>
<name>M1DP47_SOLTU</name>
<feature type="compositionally biased region" description="Basic residues" evidence="1">
    <location>
        <begin position="96"/>
        <end position="113"/>
    </location>
</feature>
<protein>
    <submittedName>
        <fullName evidence="2">Uncharacterized protein</fullName>
    </submittedName>
</protein>
<reference evidence="3" key="1">
    <citation type="journal article" date="2011" name="Nature">
        <title>Genome sequence and analysis of the tuber crop potato.</title>
        <authorList>
            <consortium name="The Potato Genome Sequencing Consortium"/>
        </authorList>
    </citation>
    <scope>NUCLEOTIDE SEQUENCE [LARGE SCALE GENOMIC DNA]</scope>
    <source>
        <strain evidence="3">cv. DM1-3 516 R44</strain>
    </source>
</reference>
<keyword evidence="3" id="KW-1185">Reference proteome</keyword>
<proteinExistence type="predicted"/>
<dbReference type="HOGENOM" id="CLU_2137915_0_0_1"/>
<dbReference type="Proteomes" id="UP000011115">
    <property type="component" value="Unassembled WGS sequence"/>
</dbReference>
<sequence>MGIYTDWSPVRDSTLNFENFEYDSSNIYGMTTVVDNKVLMTCPFCGLVLTHPLSVKVSELSKEVDQEITSHSTEVLQPVESHQLASPSRTIEAKRKGSPKKSALPKRPKKAYP</sequence>
<dbReference type="OMA" id="FENFEYD"/>
<evidence type="ECO:0000256" key="1">
    <source>
        <dbReference type="SAM" id="MobiDB-lite"/>
    </source>
</evidence>
<dbReference type="Gramene" id="PGSC0003DMT400092120">
    <property type="protein sequence ID" value="PGSC0003DMT400092120"/>
    <property type="gene ID" value="PGSC0003DMG400041691"/>
</dbReference>